<organism evidence="4 5">
    <name type="scientific">Maricaulis virginensis</name>
    <dbReference type="NCBI Taxonomy" id="144022"/>
    <lineage>
        <taxon>Bacteria</taxon>
        <taxon>Pseudomonadati</taxon>
        <taxon>Pseudomonadota</taxon>
        <taxon>Alphaproteobacteria</taxon>
        <taxon>Maricaulales</taxon>
        <taxon>Maricaulaceae</taxon>
        <taxon>Maricaulis</taxon>
    </lineage>
</organism>
<evidence type="ECO:0008006" key="6">
    <source>
        <dbReference type="Google" id="ProtNLM"/>
    </source>
</evidence>
<keyword evidence="5" id="KW-1185">Reference proteome</keyword>
<reference evidence="4" key="1">
    <citation type="journal article" date="2014" name="Int. J. Syst. Evol. Microbiol.">
        <title>Complete genome sequence of Corynebacterium casei LMG S-19264T (=DSM 44701T), isolated from a smear-ripened cheese.</title>
        <authorList>
            <consortium name="US DOE Joint Genome Institute (JGI-PGF)"/>
            <person name="Walter F."/>
            <person name="Albersmeier A."/>
            <person name="Kalinowski J."/>
            <person name="Ruckert C."/>
        </authorList>
    </citation>
    <scope>NUCLEOTIDE SEQUENCE</scope>
    <source>
        <strain evidence="4">VKM B-1513</strain>
    </source>
</reference>
<dbReference type="InterPro" id="IPR005090">
    <property type="entry name" value="RepC_N"/>
</dbReference>
<gene>
    <name evidence="4" type="ORF">GCM10017621_34720</name>
</gene>
<dbReference type="Pfam" id="PF03428">
    <property type="entry name" value="RP-C"/>
    <property type="match status" value="1"/>
</dbReference>
<feature type="compositionally biased region" description="Basic and acidic residues" evidence="1">
    <location>
        <begin position="248"/>
        <end position="259"/>
    </location>
</feature>
<feature type="domain" description="Plasmid replication protein C C-terminal" evidence="3">
    <location>
        <begin position="319"/>
        <end position="425"/>
    </location>
</feature>
<accession>A0A9W6IRD2</accession>
<feature type="domain" description="Plasmid replication protein C N-terminal" evidence="2">
    <location>
        <begin position="48"/>
        <end position="187"/>
    </location>
</feature>
<sequence length="434" mass="48785">MGSSVQKTGKRSALPEDIINEQLVREYDANDVRFSRMDVRNRLKWVRQHLNREIQLPLSAWLLLDELIGLSHDIDWQSGPITVWPSNELMQTWLDVSERSLQILLNRLRRANFIAFIDSPSRQRWGRRDPETGRIIEAYGIDLRPLAQRVPDLVALAERAQQERQDTINKRRTVRALIARVEEYIRTGRRQDAANDNWDVLEAQVNEIAAQVADKRVRLPILEAALEALRPLEEAIKKAIVKLFRPRRPQDGRKAHESNEESGEGESDFTHKTTTDPSSRRREHVEPSRNDVAAAVSARNANHRAVVDHLDRYKITPAAIAAACPGFADLMDDGSRAQPSWSDIHAAAERNRSVLGIAPHAWRTLVSELGRDGAAVALAIVAEKFCRGARGEAPVIARPAGYLYWIARTYADGMPLDLGPKIHALLGPKSSTAA</sequence>
<evidence type="ECO:0000313" key="5">
    <source>
        <dbReference type="Proteomes" id="UP001143486"/>
    </source>
</evidence>
<dbReference type="AlphaFoldDB" id="A0A9W6IRD2"/>
<feature type="region of interest" description="Disordered" evidence="1">
    <location>
        <begin position="247"/>
        <end position="297"/>
    </location>
</feature>
<reference evidence="4" key="2">
    <citation type="submission" date="2023-01" db="EMBL/GenBank/DDBJ databases">
        <authorList>
            <person name="Sun Q."/>
            <person name="Evtushenko L."/>
        </authorList>
    </citation>
    <scope>NUCLEOTIDE SEQUENCE</scope>
    <source>
        <strain evidence="4">VKM B-1513</strain>
    </source>
</reference>
<dbReference type="EMBL" id="BSFE01000016">
    <property type="protein sequence ID" value="GLK53964.1"/>
    <property type="molecule type" value="Genomic_DNA"/>
</dbReference>
<evidence type="ECO:0000259" key="2">
    <source>
        <dbReference type="Pfam" id="PF03428"/>
    </source>
</evidence>
<evidence type="ECO:0000256" key="1">
    <source>
        <dbReference type="SAM" id="MobiDB-lite"/>
    </source>
</evidence>
<proteinExistence type="predicted"/>
<evidence type="ECO:0000313" key="4">
    <source>
        <dbReference type="EMBL" id="GLK53964.1"/>
    </source>
</evidence>
<name>A0A9W6IRD2_9PROT</name>
<evidence type="ECO:0000259" key="3">
    <source>
        <dbReference type="Pfam" id="PF11800"/>
    </source>
</evidence>
<protein>
    <recommendedName>
        <fullName evidence="6">Replication initiation protein RepC</fullName>
    </recommendedName>
</protein>
<dbReference type="Proteomes" id="UP001143486">
    <property type="component" value="Unassembled WGS sequence"/>
</dbReference>
<dbReference type="RefSeq" id="WP_271188296.1">
    <property type="nucleotide sequence ID" value="NZ_BSFE01000016.1"/>
</dbReference>
<dbReference type="InterPro" id="IPR021760">
    <property type="entry name" value="RepC_C"/>
</dbReference>
<comment type="caution">
    <text evidence="4">The sequence shown here is derived from an EMBL/GenBank/DDBJ whole genome shotgun (WGS) entry which is preliminary data.</text>
</comment>
<dbReference type="InterPro" id="IPR047611">
    <property type="entry name" value="RepABC_RepC"/>
</dbReference>
<dbReference type="Pfam" id="PF11800">
    <property type="entry name" value="RP-C_C"/>
    <property type="match status" value="1"/>
</dbReference>
<dbReference type="NCBIfam" id="NF040974">
    <property type="entry name" value="RepABC_RepC"/>
    <property type="match status" value="1"/>
</dbReference>
<feature type="compositionally biased region" description="Basic and acidic residues" evidence="1">
    <location>
        <begin position="268"/>
        <end position="289"/>
    </location>
</feature>